<comment type="caution">
    <text evidence="1">The sequence shown here is derived from an EMBL/GenBank/DDBJ whole genome shotgun (WGS) entry which is preliminary data.</text>
</comment>
<dbReference type="EMBL" id="FCOF02000011">
    <property type="protein sequence ID" value="SAK64171.1"/>
    <property type="molecule type" value="Genomic_DNA"/>
</dbReference>
<keyword evidence="2" id="KW-1185">Reference proteome</keyword>
<accession>A0A158B1W5</accession>
<proteinExistence type="predicted"/>
<name>A0A158B1W5_9BURK</name>
<dbReference type="RefSeq" id="WP_061124784.1">
    <property type="nucleotide sequence ID" value="NZ_FCOF02000011.1"/>
</dbReference>
<protein>
    <submittedName>
        <fullName evidence="1">Uncharacterized protein</fullName>
    </submittedName>
</protein>
<organism evidence="1 2">
    <name type="scientific">Caballeronia catudaia</name>
    <dbReference type="NCBI Taxonomy" id="1777136"/>
    <lineage>
        <taxon>Bacteria</taxon>
        <taxon>Pseudomonadati</taxon>
        <taxon>Pseudomonadota</taxon>
        <taxon>Betaproteobacteria</taxon>
        <taxon>Burkholderiales</taxon>
        <taxon>Burkholderiaceae</taxon>
        <taxon>Caballeronia</taxon>
    </lineage>
</organism>
<dbReference type="Proteomes" id="UP000054870">
    <property type="component" value="Unassembled WGS sequence"/>
</dbReference>
<dbReference type="AlphaFoldDB" id="A0A158B1W5"/>
<evidence type="ECO:0000313" key="1">
    <source>
        <dbReference type="EMBL" id="SAK64171.1"/>
    </source>
</evidence>
<reference evidence="1" key="1">
    <citation type="submission" date="2016-01" db="EMBL/GenBank/DDBJ databases">
        <authorList>
            <person name="Peeters C."/>
        </authorList>
    </citation>
    <scope>NUCLEOTIDE SEQUENCE [LARGE SCALE GENOMIC DNA]</scope>
    <source>
        <strain evidence="1">LMG 29318</strain>
    </source>
</reference>
<sequence length="121" mass="12658">MDKSEIIHWIATIGSTTERGGRTSKVSSGAEFDGFKAALVGDTVMYDDGTEAIILDGSGFGATWANKPFALVGSRLSNGDRIATTPQSAFSISVKEGETIPGLFEPGYVPPYASESGVKHA</sequence>
<gene>
    <name evidence="1" type="ORF">AWB75_02908</name>
</gene>
<evidence type="ECO:0000313" key="2">
    <source>
        <dbReference type="Proteomes" id="UP000054870"/>
    </source>
</evidence>